<dbReference type="Pfam" id="PF01699">
    <property type="entry name" value="Na_Ca_ex"/>
    <property type="match status" value="2"/>
</dbReference>
<feature type="transmembrane region" description="Helical" evidence="5">
    <location>
        <begin position="81"/>
        <end position="97"/>
    </location>
</feature>
<dbReference type="GO" id="GO:0008273">
    <property type="term" value="F:calcium, potassium:sodium antiporter activity"/>
    <property type="evidence" value="ECO:0007669"/>
    <property type="project" value="TreeGrafter"/>
</dbReference>
<evidence type="ECO:0000256" key="2">
    <source>
        <dbReference type="ARBA" id="ARBA00022692"/>
    </source>
</evidence>
<feature type="transmembrane region" description="Helical" evidence="5">
    <location>
        <begin position="109"/>
        <end position="126"/>
    </location>
</feature>
<dbReference type="Proteomes" id="UP000183769">
    <property type="component" value="Unassembled WGS sequence"/>
</dbReference>
<comment type="subcellular location">
    <subcellularLocation>
        <location evidence="1">Membrane</location>
        <topology evidence="1">Multi-pass membrane protein</topology>
    </subcellularLocation>
</comment>
<dbReference type="RefSeq" id="WP_074875990.1">
    <property type="nucleotide sequence ID" value="NZ_FOXI01000002.1"/>
</dbReference>
<feature type="domain" description="Sodium/calcium exchanger membrane region" evidence="6">
    <location>
        <begin position="178"/>
        <end position="305"/>
    </location>
</feature>
<evidence type="ECO:0000313" key="8">
    <source>
        <dbReference type="Proteomes" id="UP000183769"/>
    </source>
</evidence>
<evidence type="ECO:0000256" key="1">
    <source>
        <dbReference type="ARBA" id="ARBA00004141"/>
    </source>
</evidence>
<dbReference type="GO" id="GO:0005886">
    <property type="term" value="C:plasma membrane"/>
    <property type="evidence" value="ECO:0007669"/>
    <property type="project" value="TreeGrafter"/>
</dbReference>
<dbReference type="EMBL" id="FOXI01000002">
    <property type="protein sequence ID" value="SFP28786.1"/>
    <property type="molecule type" value="Genomic_DNA"/>
</dbReference>
<accession>A0A1I5P5M3</accession>
<dbReference type="PANTHER" id="PTHR10846:SF8">
    <property type="entry name" value="INNER MEMBRANE PROTEIN YRBG"/>
    <property type="match status" value="1"/>
</dbReference>
<keyword evidence="3 5" id="KW-1133">Transmembrane helix</keyword>
<dbReference type="InterPro" id="IPR004481">
    <property type="entry name" value="K/Na/Ca-exchanger"/>
</dbReference>
<evidence type="ECO:0000256" key="3">
    <source>
        <dbReference type="ARBA" id="ARBA00022989"/>
    </source>
</evidence>
<evidence type="ECO:0000256" key="5">
    <source>
        <dbReference type="SAM" id="Phobius"/>
    </source>
</evidence>
<evidence type="ECO:0000256" key="4">
    <source>
        <dbReference type="ARBA" id="ARBA00023136"/>
    </source>
</evidence>
<dbReference type="InterPro" id="IPR044880">
    <property type="entry name" value="NCX_ion-bd_dom_sf"/>
</dbReference>
<feature type="transmembrane region" description="Helical" evidence="5">
    <location>
        <begin position="210"/>
        <end position="233"/>
    </location>
</feature>
<dbReference type="GO" id="GO:0006874">
    <property type="term" value="P:intracellular calcium ion homeostasis"/>
    <property type="evidence" value="ECO:0007669"/>
    <property type="project" value="TreeGrafter"/>
</dbReference>
<keyword evidence="2 5" id="KW-0812">Transmembrane</keyword>
<dbReference type="AlphaFoldDB" id="A0A1I5P5M3"/>
<dbReference type="Gene3D" id="1.20.1420.30">
    <property type="entry name" value="NCX, central ion-binding region"/>
    <property type="match status" value="1"/>
</dbReference>
<feature type="transmembrane region" description="Helical" evidence="5">
    <location>
        <begin position="245"/>
        <end position="263"/>
    </location>
</feature>
<feature type="transmembrane region" description="Helical" evidence="5">
    <location>
        <begin position="177"/>
        <end position="198"/>
    </location>
</feature>
<protein>
    <submittedName>
        <fullName evidence="7">Cation:H+ antiporter</fullName>
    </submittedName>
</protein>
<feature type="domain" description="Sodium/calcium exchanger membrane region" evidence="6">
    <location>
        <begin position="8"/>
        <end position="147"/>
    </location>
</feature>
<sequence>MDGTLSQLAVVLASVVGLGVGARLLVDAVVRLARRFGLSELVIGLTVVAAGTSTPELAVSLDAAFKGLETIAVANVLGSNVYNLAFVMGVVALIRVIPIDRSLLHRDGIALLAGTAAGGGLLLDLALTRPEGVAMTGLSVLYTLYLLQSGRDGQAEADPDAVTRAVTERVSFRGRDAVLLVGGLALVLVSGDLMVRAASNLARGAGVSEWVIGGTVVAAGTSTPELAVSLVAVRRGSLGVSVGNLVGSNLFNLLVVLGLAATINPLSVSAAALSTLAWLAAITVLVVAALWTGRKLSRVEGGLLAGSEVVRWVLGLLS</sequence>
<feature type="transmembrane region" description="Helical" evidence="5">
    <location>
        <begin position="269"/>
        <end position="291"/>
    </location>
</feature>
<evidence type="ECO:0000313" key="7">
    <source>
        <dbReference type="EMBL" id="SFP28786.1"/>
    </source>
</evidence>
<name>A0A1I5P5M3_9EURY</name>
<keyword evidence="8" id="KW-1185">Reference proteome</keyword>
<organism evidence="7 8">
    <name type="scientific">Halolamina pelagica</name>
    <dbReference type="NCBI Taxonomy" id="699431"/>
    <lineage>
        <taxon>Archaea</taxon>
        <taxon>Methanobacteriati</taxon>
        <taxon>Methanobacteriota</taxon>
        <taxon>Stenosarchaea group</taxon>
        <taxon>Halobacteria</taxon>
        <taxon>Halobacteriales</taxon>
        <taxon>Haloferacaceae</taxon>
    </lineage>
</organism>
<dbReference type="PANTHER" id="PTHR10846">
    <property type="entry name" value="SODIUM/POTASSIUM/CALCIUM EXCHANGER"/>
    <property type="match status" value="1"/>
</dbReference>
<gene>
    <name evidence="7" type="ORF">SAMN05216277_102338</name>
</gene>
<evidence type="ECO:0000259" key="6">
    <source>
        <dbReference type="Pfam" id="PF01699"/>
    </source>
</evidence>
<dbReference type="OrthoDB" id="142185at2157"/>
<feature type="transmembrane region" description="Helical" evidence="5">
    <location>
        <begin position="6"/>
        <end position="26"/>
    </location>
</feature>
<reference evidence="8" key="1">
    <citation type="submission" date="2016-10" db="EMBL/GenBank/DDBJ databases">
        <authorList>
            <person name="Varghese N."/>
            <person name="Submissions S."/>
        </authorList>
    </citation>
    <scope>NUCLEOTIDE SEQUENCE [LARGE SCALE GENOMIC DNA]</scope>
    <source>
        <strain evidence="8">CGMCC 1.10329</strain>
    </source>
</reference>
<dbReference type="InterPro" id="IPR004837">
    <property type="entry name" value="NaCa_Exmemb"/>
</dbReference>
<proteinExistence type="predicted"/>
<dbReference type="NCBIfam" id="TIGR00367">
    <property type="entry name" value="calcium/sodium antiporter"/>
    <property type="match status" value="1"/>
</dbReference>
<dbReference type="GO" id="GO:0005262">
    <property type="term" value="F:calcium channel activity"/>
    <property type="evidence" value="ECO:0007669"/>
    <property type="project" value="TreeGrafter"/>
</dbReference>
<keyword evidence="4 5" id="KW-0472">Membrane</keyword>